<dbReference type="AlphaFoldDB" id="A0A3M7STU8"/>
<evidence type="ECO:0000259" key="8">
    <source>
        <dbReference type="Pfam" id="PF21895"/>
    </source>
</evidence>
<keyword evidence="10" id="KW-1185">Reference proteome</keyword>
<evidence type="ECO:0000256" key="4">
    <source>
        <dbReference type="ARBA" id="ARBA00022630"/>
    </source>
</evidence>
<evidence type="ECO:0000256" key="2">
    <source>
        <dbReference type="ARBA" id="ARBA00004777"/>
    </source>
</evidence>
<organism evidence="9 10">
    <name type="scientific">Brachionus plicatilis</name>
    <name type="common">Marine rotifer</name>
    <name type="synonym">Brachionus muelleri</name>
    <dbReference type="NCBI Taxonomy" id="10195"/>
    <lineage>
        <taxon>Eukaryota</taxon>
        <taxon>Metazoa</taxon>
        <taxon>Spiralia</taxon>
        <taxon>Gnathifera</taxon>
        <taxon>Rotifera</taxon>
        <taxon>Eurotatoria</taxon>
        <taxon>Monogononta</taxon>
        <taxon>Pseudotrocha</taxon>
        <taxon>Ploima</taxon>
        <taxon>Brachionidae</taxon>
        <taxon>Brachionus</taxon>
    </lineage>
</organism>
<dbReference type="Pfam" id="PF21895">
    <property type="entry name" value="MTHFR_C"/>
    <property type="match status" value="1"/>
</dbReference>
<evidence type="ECO:0000256" key="6">
    <source>
        <dbReference type="ARBA" id="ARBA00023002"/>
    </source>
</evidence>
<dbReference type="PANTHER" id="PTHR45754:SF3">
    <property type="entry name" value="METHYLENETETRAHYDROFOLATE REDUCTASE (NADPH)"/>
    <property type="match status" value="1"/>
</dbReference>
<name>A0A3M7STU8_BRAPC</name>
<proteinExistence type="inferred from homology"/>
<feature type="domain" description="MTHFR SAM-binding regulatory" evidence="8">
    <location>
        <begin position="279"/>
        <end position="576"/>
    </location>
</feature>
<gene>
    <name evidence="9" type="ORF">BpHYR1_040933</name>
</gene>
<dbReference type="Gene3D" id="3.20.20.220">
    <property type="match status" value="2"/>
</dbReference>
<comment type="similarity">
    <text evidence="3">Belongs to the methylenetetrahydrofolate reductase family.</text>
</comment>
<reference evidence="9 10" key="1">
    <citation type="journal article" date="2018" name="Sci. Rep.">
        <title>Genomic signatures of local adaptation to the degree of environmental predictability in rotifers.</title>
        <authorList>
            <person name="Franch-Gras L."/>
            <person name="Hahn C."/>
            <person name="Garcia-Roger E.M."/>
            <person name="Carmona M.J."/>
            <person name="Serra M."/>
            <person name="Gomez A."/>
        </authorList>
    </citation>
    <scope>NUCLEOTIDE SEQUENCE [LARGE SCALE GENOMIC DNA]</scope>
    <source>
        <strain evidence="9">HYR1</strain>
    </source>
</reference>
<dbReference type="InterPro" id="IPR003171">
    <property type="entry name" value="Mehydrof_redctse-like"/>
</dbReference>
<protein>
    <submittedName>
        <fullName evidence="9">Methylenetetrahydrofolate reductase isoform X2</fullName>
        <ecNumber evidence="9">1.5.1.20</ecNumber>
    </submittedName>
</protein>
<dbReference type="GO" id="GO:0071949">
    <property type="term" value="F:FAD binding"/>
    <property type="evidence" value="ECO:0007669"/>
    <property type="project" value="TreeGrafter"/>
</dbReference>
<dbReference type="GO" id="GO:0005829">
    <property type="term" value="C:cytosol"/>
    <property type="evidence" value="ECO:0007669"/>
    <property type="project" value="TreeGrafter"/>
</dbReference>
<dbReference type="GO" id="GO:0035999">
    <property type="term" value="P:tetrahydrofolate interconversion"/>
    <property type="evidence" value="ECO:0007669"/>
    <property type="project" value="UniProtKB-UniPathway"/>
</dbReference>
<evidence type="ECO:0000256" key="1">
    <source>
        <dbReference type="ARBA" id="ARBA00001974"/>
    </source>
</evidence>
<keyword evidence="5" id="KW-0274">FAD</keyword>
<evidence type="ECO:0000256" key="7">
    <source>
        <dbReference type="RuleBase" id="RU004254"/>
    </source>
</evidence>
<dbReference type="Pfam" id="PF02219">
    <property type="entry name" value="MTHFR"/>
    <property type="match status" value="1"/>
</dbReference>
<sequence>MSQIDTAISPIIENFQSKLMLDSNLISFQNGLPNPVCPSTTTHESLIDKIKKKIENKETWFSLEFFPPKTVNGASNLISKLEFLGTGKPLFCDITWHPAGDPASDKPTSSMKISNVMLNYCLLETMLHITCYGQTKESMKQYLDKAKSIGIRNLLALRGDPAVGTEWRYQENGFNYATDLVRFIRENYGILPIQSYDSLRHICKLSKLEVPQNIVSAMEKIKDNDEAIRIYGIEQAVNLCQELMQAGVFGVHFYTLNRDVAVTEILRRLDLWNKDSEPRHLPWKSKQLCSYSRPDEDVRPIFWSIRPKSYVCRTSDWDQFPNGRWGNSSAPSFGDLKDYHIFYSKINTKECLAQWGHNLNDETDVWNVFASFVSGKPNKIGVKITSFPWCEEGLASETSLLTDELERFNRQGILTINSQPNVNGAPSSDPVIGWGSPDGYVYQKAYIEFFISKSFLPFLLEALEKYPRVIYHIINKSGDINLTNCTLLNPNAVTWGVFPGKEIVQPTVVDPISFMSWKDESFNIWTDYWGKLYEPNSTSRELLEQISNTYLLVNIVDNEFQKENCIWSILNEMLELKAKNMLKISLKLA</sequence>
<dbReference type="UniPathway" id="UPA00193"/>
<dbReference type="GO" id="GO:0004489">
    <property type="term" value="F:methylenetetrahydrofolate reductase [NAD(P)H] activity"/>
    <property type="evidence" value="ECO:0007669"/>
    <property type="project" value="UniProtKB-EC"/>
</dbReference>
<dbReference type="STRING" id="10195.A0A3M7STU8"/>
<comment type="cofactor">
    <cofactor evidence="1">
        <name>FAD</name>
        <dbReference type="ChEBI" id="CHEBI:57692"/>
    </cofactor>
</comment>
<evidence type="ECO:0000256" key="3">
    <source>
        <dbReference type="ARBA" id="ARBA00006743"/>
    </source>
</evidence>
<dbReference type="SUPFAM" id="SSF51730">
    <property type="entry name" value="FAD-linked oxidoreductase"/>
    <property type="match status" value="1"/>
</dbReference>
<keyword evidence="6 9" id="KW-0560">Oxidoreductase</keyword>
<dbReference type="Proteomes" id="UP000276133">
    <property type="component" value="Unassembled WGS sequence"/>
</dbReference>
<comment type="pathway">
    <text evidence="2 7">One-carbon metabolism; tetrahydrofolate interconversion.</text>
</comment>
<dbReference type="OrthoDB" id="16284at2759"/>
<evidence type="ECO:0000313" key="9">
    <source>
        <dbReference type="EMBL" id="RNA39112.1"/>
    </source>
</evidence>
<dbReference type="CDD" id="cd00537">
    <property type="entry name" value="MTHFR"/>
    <property type="match status" value="1"/>
</dbReference>
<evidence type="ECO:0000313" key="10">
    <source>
        <dbReference type="Proteomes" id="UP000276133"/>
    </source>
</evidence>
<comment type="caution">
    <text evidence="9">The sequence shown here is derived from an EMBL/GenBank/DDBJ whole genome shotgun (WGS) entry which is preliminary data.</text>
</comment>
<dbReference type="InterPro" id="IPR053806">
    <property type="entry name" value="MTHFR_C"/>
</dbReference>
<dbReference type="EMBL" id="REGN01000788">
    <property type="protein sequence ID" value="RNA39112.1"/>
    <property type="molecule type" value="Genomic_DNA"/>
</dbReference>
<dbReference type="GO" id="GO:0009086">
    <property type="term" value="P:methionine biosynthetic process"/>
    <property type="evidence" value="ECO:0007669"/>
    <property type="project" value="TreeGrafter"/>
</dbReference>
<dbReference type="InterPro" id="IPR029041">
    <property type="entry name" value="FAD-linked_oxidoreductase-like"/>
</dbReference>
<evidence type="ECO:0000256" key="5">
    <source>
        <dbReference type="ARBA" id="ARBA00022827"/>
    </source>
</evidence>
<dbReference type="EC" id="1.5.1.20" evidence="9"/>
<accession>A0A3M7STU8</accession>
<dbReference type="PANTHER" id="PTHR45754">
    <property type="entry name" value="METHYLENETETRAHYDROFOLATE REDUCTASE"/>
    <property type="match status" value="1"/>
</dbReference>
<keyword evidence="4" id="KW-0285">Flavoprotein</keyword>